<keyword evidence="3" id="KW-1185">Reference proteome</keyword>
<dbReference type="Pfam" id="PF14291">
    <property type="entry name" value="DUF4371"/>
    <property type="match status" value="1"/>
</dbReference>
<reference evidence="2 3" key="1">
    <citation type="submission" date="2019-08" db="EMBL/GenBank/DDBJ databases">
        <title>Whole genome of Aphis craccivora.</title>
        <authorList>
            <person name="Voronova N.V."/>
            <person name="Shulinski R.S."/>
            <person name="Bandarenka Y.V."/>
            <person name="Zhorov D.G."/>
            <person name="Warner D."/>
        </authorList>
    </citation>
    <scope>NUCLEOTIDE SEQUENCE [LARGE SCALE GENOMIC DNA]</scope>
    <source>
        <strain evidence="2">180601</strain>
        <tissue evidence="2">Whole Body</tissue>
    </source>
</reference>
<dbReference type="EMBL" id="VUJU01008847">
    <property type="protein sequence ID" value="KAF0724972.1"/>
    <property type="molecule type" value="Genomic_DNA"/>
</dbReference>
<dbReference type="PANTHER" id="PTHR45749">
    <property type="match status" value="1"/>
</dbReference>
<dbReference type="InterPro" id="IPR025398">
    <property type="entry name" value="DUF4371"/>
</dbReference>
<gene>
    <name evidence="2" type="ORF">FWK35_00027328</name>
</gene>
<dbReference type="OrthoDB" id="6602453at2759"/>
<dbReference type="AlphaFoldDB" id="A0A6G0WE65"/>
<feature type="domain" description="DUF4371" evidence="1">
    <location>
        <begin position="176"/>
        <end position="299"/>
    </location>
</feature>
<dbReference type="PANTHER" id="PTHR45749:SF21">
    <property type="entry name" value="DUF4371 DOMAIN-CONTAINING PROTEIN"/>
    <property type="match status" value="1"/>
</dbReference>
<evidence type="ECO:0000313" key="2">
    <source>
        <dbReference type="EMBL" id="KAF0724972.1"/>
    </source>
</evidence>
<organism evidence="2 3">
    <name type="scientific">Aphis craccivora</name>
    <name type="common">Cowpea aphid</name>
    <dbReference type="NCBI Taxonomy" id="307492"/>
    <lineage>
        <taxon>Eukaryota</taxon>
        <taxon>Metazoa</taxon>
        <taxon>Ecdysozoa</taxon>
        <taxon>Arthropoda</taxon>
        <taxon>Hexapoda</taxon>
        <taxon>Insecta</taxon>
        <taxon>Pterygota</taxon>
        <taxon>Neoptera</taxon>
        <taxon>Paraneoptera</taxon>
        <taxon>Hemiptera</taxon>
        <taxon>Sternorrhyncha</taxon>
        <taxon>Aphidomorpha</taxon>
        <taxon>Aphidoidea</taxon>
        <taxon>Aphididae</taxon>
        <taxon>Aphidini</taxon>
        <taxon>Aphis</taxon>
        <taxon>Aphis</taxon>
    </lineage>
</organism>
<evidence type="ECO:0000259" key="1">
    <source>
        <dbReference type="Pfam" id="PF14291"/>
    </source>
</evidence>
<evidence type="ECO:0000313" key="3">
    <source>
        <dbReference type="Proteomes" id="UP000478052"/>
    </source>
</evidence>
<comment type="caution">
    <text evidence="2">The sequence shown here is derived from an EMBL/GenBank/DDBJ whole genome shotgun (WGS) entry which is preliminary data.</text>
</comment>
<accession>A0A6G0WE65</accession>
<protein>
    <submittedName>
        <fullName evidence="2">Zinc finger MYM-type protein 1-like</fullName>
    </submittedName>
</protein>
<name>A0A6G0WE65_APHCR</name>
<dbReference type="Proteomes" id="UP000478052">
    <property type="component" value="Unassembled WGS sequence"/>
</dbReference>
<sequence>MYPLFNLVVKKQKCSEEDDVVNNNPCQTYEDDTISAKDLEIRYNCLKFTWEPPVSFAFPVQLEGNRTSKFQHKYLQLFPWLAYSKDKQGAFCKWCVIFANSGGGPLGKLVKIPMVKYKHCLTDLKNHAKTDYHLLSAQRANDFLHNYETGNQKSVNVLLDNHNRIETGDSDLITHLETSKKNCTMISPTIQNEIVEAIRLVIQNKIVERVKTSKLYSILCDETTDVSTVEQFTLCVRYVDVPNCVILEDFLGFIKMESTTGIAIATANQNELENIGLTFENLCGQGYDGDSNMSGVNNGSKKQDLSKALADVTVVKESLEAVREDIVSYFKNIFNEVTSIATKVNVEIKTPRVCGRQTNRVNIQSSPEEYYHISIFIPFLDNILLQLQTRFNQQLKEVIAFEGLIPANFSAYNRYKYAYSILSAAPLYENALINLKAELTMW</sequence>
<proteinExistence type="predicted"/>